<feature type="compositionally biased region" description="Basic and acidic residues" evidence="1">
    <location>
        <begin position="235"/>
        <end position="247"/>
    </location>
</feature>
<dbReference type="Proteomes" id="UP001593940">
    <property type="component" value="Unassembled WGS sequence"/>
</dbReference>
<feature type="compositionally biased region" description="Basic and acidic residues" evidence="1">
    <location>
        <begin position="127"/>
        <end position="138"/>
    </location>
</feature>
<keyword evidence="2" id="KW-0812">Transmembrane</keyword>
<evidence type="ECO:0000313" key="3">
    <source>
        <dbReference type="EMBL" id="MFC1456230.1"/>
    </source>
</evidence>
<feature type="compositionally biased region" description="Basic and acidic residues" evidence="1">
    <location>
        <begin position="176"/>
        <end position="193"/>
    </location>
</feature>
<sequence length="323" mass="34490">MIIALLALALAMILGGLVAAFFGWDIVLVERGWTMVIAGSITAASGALLLGIAAAVSKLAKIENRLTERQASFGGDEFGLGHRAPGALAGAGLVGGLAVAEAAGAFEERTDEARADESQPTLPLFEEQEKREQDEPQDKPMVAAAEWPSDRDAAPVIPFPPRTTPAALPPQDEQEQDLKVPDFLLADRQRTDEDAQLVAEPGLDIDLPEQEDEREPESLDRDRSEELLEAVSDVEPEREPQLDREPAAAETDQEAFAENEATSGEEGPATIIGTYNSGDNKYVMFSDGSIEAQTPSGTFRFQSLDELKEFIAAGGEGNSSASL</sequence>
<keyword evidence="4" id="KW-1185">Reference proteome</keyword>
<protein>
    <recommendedName>
        <fullName evidence="5">DUF308 domain-containing protein</fullName>
    </recommendedName>
</protein>
<dbReference type="EMBL" id="JBHOMY010000013">
    <property type="protein sequence ID" value="MFC1456230.1"/>
    <property type="molecule type" value="Genomic_DNA"/>
</dbReference>
<feature type="region of interest" description="Disordered" evidence="1">
    <location>
        <begin position="108"/>
        <end position="271"/>
    </location>
</feature>
<evidence type="ECO:0008006" key="5">
    <source>
        <dbReference type="Google" id="ProtNLM"/>
    </source>
</evidence>
<evidence type="ECO:0000256" key="2">
    <source>
        <dbReference type="SAM" id="Phobius"/>
    </source>
</evidence>
<evidence type="ECO:0000313" key="4">
    <source>
        <dbReference type="Proteomes" id="UP001593940"/>
    </source>
</evidence>
<keyword evidence="2" id="KW-1133">Transmembrane helix</keyword>
<proteinExistence type="predicted"/>
<comment type="caution">
    <text evidence="3">The sequence shown here is derived from an EMBL/GenBank/DDBJ whole genome shotgun (WGS) entry which is preliminary data.</text>
</comment>
<feature type="compositionally biased region" description="Acidic residues" evidence="1">
    <location>
        <begin position="206"/>
        <end position="215"/>
    </location>
</feature>
<keyword evidence="2" id="KW-0472">Membrane</keyword>
<feature type="compositionally biased region" description="Basic and acidic residues" evidence="1">
    <location>
        <begin position="216"/>
        <end position="226"/>
    </location>
</feature>
<dbReference type="RefSeq" id="WP_377029101.1">
    <property type="nucleotide sequence ID" value="NZ_JBHOMY010000013.1"/>
</dbReference>
<accession>A0ABV6Y4W6</accession>
<feature type="compositionally biased region" description="Basic and acidic residues" evidence="1">
    <location>
        <begin position="108"/>
        <end position="117"/>
    </location>
</feature>
<evidence type="ECO:0000256" key="1">
    <source>
        <dbReference type="SAM" id="MobiDB-lite"/>
    </source>
</evidence>
<gene>
    <name evidence="3" type="ORF">ACETIH_05740</name>
</gene>
<organism evidence="3 4">
    <name type="scientific">Microvirga arabica</name>
    <dbReference type="NCBI Taxonomy" id="1128671"/>
    <lineage>
        <taxon>Bacteria</taxon>
        <taxon>Pseudomonadati</taxon>
        <taxon>Pseudomonadota</taxon>
        <taxon>Alphaproteobacteria</taxon>
        <taxon>Hyphomicrobiales</taxon>
        <taxon>Methylobacteriaceae</taxon>
        <taxon>Microvirga</taxon>
    </lineage>
</organism>
<reference evidence="3 4" key="1">
    <citation type="submission" date="2024-09" db="EMBL/GenBank/DDBJ databases">
        <title>Nodulacao em especies de Leguminosae Basais da Amazonia e Caracterizacao dos Rizobios e Bacterias Associadas aos Nodulos.</title>
        <authorList>
            <person name="Jambeiro I.C.A."/>
            <person name="Lopes I.S."/>
            <person name="Aguiar E.R.G.R."/>
            <person name="Santos A.F.J."/>
            <person name="Dos Santos J.M.F."/>
            <person name="Gross E."/>
        </authorList>
    </citation>
    <scope>NUCLEOTIDE SEQUENCE [LARGE SCALE GENOMIC DNA]</scope>
    <source>
        <strain evidence="3 4">BRUESC1165</strain>
    </source>
</reference>
<feature type="transmembrane region" description="Helical" evidence="2">
    <location>
        <begin position="35"/>
        <end position="56"/>
    </location>
</feature>
<name>A0ABV6Y4W6_9HYPH</name>